<keyword evidence="2" id="KW-1133">Transmembrane helix</keyword>
<proteinExistence type="predicted"/>
<keyword evidence="2" id="KW-0472">Membrane</keyword>
<evidence type="ECO:0000313" key="3">
    <source>
        <dbReference type="EMBL" id="SUZ50308.1"/>
    </source>
</evidence>
<reference evidence="3" key="1">
    <citation type="submission" date="2018-05" db="EMBL/GenBank/DDBJ databases">
        <authorList>
            <person name="Lanie J.A."/>
            <person name="Ng W.-L."/>
            <person name="Kazmierczak K.M."/>
            <person name="Andrzejewski T.M."/>
            <person name="Davidsen T.M."/>
            <person name="Wayne K.J."/>
            <person name="Tettelin H."/>
            <person name="Glass J.I."/>
            <person name="Rusch D."/>
            <person name="Podicherti R."/>
            <person name="Tsui H.-C.T."/>
            <person name="Winkler M.E."/>
        </authorList>
    </citation>
    <scope>NUCLEOTIDE SEQUENCE</scope>
</reference>
<dbReference type="EMBL" id="UINC01000164">
    <property type="protein sequence ID" value="SUZ50308.1"/>
    <property type="molecule type" value="Genomic_DNA"/>
</dbReference>
<feature type="region of interest" description="Disordered" evidence="1">
    <location>
        <begin position="1"/>
        <end position="43"/>
    </location>
</feature>
<organism evidence="3">
    <name type="scientific">marine metagenome</name>
    <dbReference type="NCBI Taxonomy" id="408172"/>
    <lineage>
        <taxon>unclassified sequences</taxon>
        <taxon>metagenomes</taxon>
        <taxon>ecological metagenomes</taxon>
    </lineage>
</organism>
<accession>A0A381N9B3</accession>
<protein>
    <recommendedName>
        <fullName evidence="4">ATP synthase subunit I</fullName>
    </recommendedName>
</protein>
<feature type="transmembrane region" description="Helical" evidence="2">
    <location>
        <begin position="116"/>
        <end position="139"/>
    </location>
</feature>
<sequence length="172" mass="19024">MHPSSEEKSKIDPNGAVPQDNRDFSETVKPDTHPDSAISEVPEDVVSEKGSNPILQADFFRNLLLSVSVILVAGTTILQLDLVPSVLLGCAVIGFNYFWTMQFVRKLLLDRKLLALDLLFILTKFGISVIVLFGALKYFELSPRGLLIGLSNVAIATIIYSFLRVMNPQKFA</sequence>
<feature type="compositionally biased region" description="Basic and acidic residues" evidence="1">
    <location>
        <begin position="1"/>
        <end position="11"/>
    </location>
</feature>
<feature type="compositionally biased region" description="Basic and acidic residues" evidence="1">
    <location>
        <begin position="20"/>
        <end position="34"/>
    </location>
</feature>
<evidence type="ECO:0000256" key="2">
    <source>
        <dbReference type="SAM" id="Phobius"/>
    </source>
</evidence>
<name>A0A381N9B3_9ZZZZ</name>
<gene>
    <name evidence="3" type="ORF">METZ01_LOCUS3162</name>
</gene>
<dbReference type="AlphaFoldDB" id="A0A381N9B3"/>
<keyword evidence="2" id="KW-0812">Transmembrane</keyword>
<evidence type="ECO:0000256" key="1">
    <source>
        <dbReference type="SAM" id="MobiDB-lite"/>
    </source>
</evidence>
<feature type="transmembrane region" description="Helical" evidence="2">
    <location>
        <begin position="145"/>
        <end position="163"/>
    </location>
</feature>
<evidence type="ECO:0008006" key="4">
    <source>
        <dbReference type="Google" id="ProtNLM"/>
    </source>
</evidence>
<feature type="transmembrane region" description="Helical" evidence="2">
    <location>
        <begin position="86"/>
        <end position="104"/>
    </location>
</feature>
<feature type="transmembrane region" description="Helical" evidence="2">
    <location>
        <begin position="59"/>
        <end position="80"/>
    </location>
</feature>